<dbReference type="Proteomes" id="UP001055879">
    <property type="component" value="Linkage Group LG05"/>
</dbReference>
<reference evidence="1 2" key="2">
    <citation type="journal article" date="2022" name="Mol. Ecol. Resour.">
        <title>The genomes of chicory, endive, great burdock and yacon provide insights into Asteraceae paleo-polyploidization history and plant inulin production.</title>
        <authorList>
            <person name="Fan W."/>
            <person name="Wang S."/>
            <person name="Wang H."/>
            <person name="Wang A."/>
            <person name="Jiang F."/>
            <person name="Liu H."/>
            <person name="Zhao H."/>
            <person name="Xu D."/>
            <person name="Zhang Y."/>
        </authorList>
    </citation>
    <scope>NUCLEOTIDE SEQUENCE [LARGE SCALE GENOMIC DNA]</scope>
    <source>
        <strain evidence="2">cv. Niubang</strain>
    </source>
</reference>
<organism evidence="1 2">
    <name type="scientific">Arctium lappa</name>
    <name type="common">Greater burdock</name>
    <name type="synonym">Lappa major</name>
    <dbReference type="NCBI Taxonomy" id="4217"/>
    <lineage>
        <taxon>Eukaryota</taxon>
        <taxon>Viridiplantae</taxon>
        <taxon>Streptophyta</taxon>
        <taxon>Embryophyta</taxon>
        <taxon>Tracheophyta</taxon>
        <taxon>Spermatophyta</taxon>
        <taxon>Magnoliopsida</taxon>
        <taxon>eudicotyledons</taxon>
        <taxon>Gunneridae</taxon>
        <taxon>Pentapetalae</taxon>
        <taxon>asterids</taxon>
        <taxon>campanulids</taxon>
        <taxon>Asterales</taxon>
        <taxon>Asteraceae</taxon>
        <taxon>Carduoideae</taxon>
        <taxon>Cardueae</taxon>
        <taxon>Arctiinae</taxon>
        <taxon>Arctium</taxon>
    </lineage>
</organism>
<gene>
    <name evidence="1" type="ORF">L6452_17994</name>
</gene>
<evidence type="ECO:0000313" key="2">
    <source>
        <dbReference type="Proteomes" id="UP001055879"/>
    </source>
</evidence>
<comment type="caution">
    <text evidence="1">The sequence shown here is derived from an EMBL/GenBank/DDBJ whole genome shotgun (WGS) entry which is preliminary data.</text>
</comment>
<accession>A0ACB9C4Z3</accession>
<proteinExistence type="predicted"/>
<name>A0ACB9C4Z3_ARCLA</name>
<protein>
    <submittedName>
        <fullName evidence="1">Uncharacterized protein</fullName>
    </submittedName>
</protein>
<keyword evidence="2" id="KW-1185">Reference proteome</keyword>
<evidence type="ECO:0000313" key="1">
    <source>
        <dbReference type="EMBL" id="KAI3729338.1"/>
    </source>
</evidence>
<dbReference type="EMBL" id="CM042051">
    <property type="protein sequence ID" value="KAI3729338.1"/>
    <property type="molecule type" value="Genomic_DNA"/>
</dbReference>
<sequence>MARLWQSLSYRVVVTVITVNDRGVCMDLFKNSWKLESVPRPHLLYEALLVAGKSHDIGPISCPEQLDIPEELSGVTFGRQKKKELVAYLRRGLLDLLCPQSVPPQLRVRNEESTVDGQAKAFVEGERKQTRLKEEKGNTLLSSTTIRTTSTIHLTLSEERVPTIIPLCGRKSVFPLDKTQCRP</sequence>
<reference evidence="2" key="1">
    <citation type="journal article" date="2022" name="Mol. Ecol. Resour.">
        <title>The genomes of chicory, endive, great burdock and yacon provide insights into Asteraceae palaeo-polyploidization history and plant inulin production.</title>
        <authorList>
            <person name="Fan W."/>
            <person name="Wang S."/>
            <person name="Wang H."/>
            <person name="Wang A."/>
            <person name="Jiang F."/>
            <person name="Liu H."/>
            <person name="Zhao H."/>
            <person name="Xu D."/>
            <person name="Zhang Y."/>
        </authorList>
    </citation>
    <scope>NUCLEOTIDE SEQUENCE [LARGE SCALE GENOMIC DNA]</scope>
    <source>
        <strain evidence="2">cv. Niubang</strain>
    </source>
</reference>